<evidence type="ECO:0000313" key="2">
    <source>
        <dbReference type="EMBL" id="WYY00863.1"/>
    </source>
</evidence>
<dbReference type="EMBL" id="CP133772">
    <property type="protein sequence ID" value="WYY00863.1"/>
    <property type="molecule type" value="Genomic_DNA"/>
</dbReference>
<protein>
    <submittedName>
        <fullName evidence="2">Uncharacterized protein</fullName>
    </submittedName>
</protein>
<dbReference type="GeneID" id="95968186"/>
<sequence>MKRTTIVIGFILLIFAVFILLQKGGLIIGIIVLVGSALSFSSGFSVYFTKNRITRIRKTAYDGIVQNGILRIEKGSFHADKDTFIKRMEKIQDILADQELMPKFGLDAIYLEYTSEEKARKIAEMINSRGLKTDIIQDRMNWEIKLEI</sequence>
<evidence type="ECO:0000256" key="1">
    <source>
        <dbReference type="SAM" id="Phobius"/>
    </source>
</evidence>
<name>A0AAX4NIN8_9ARCH</name>
<evidence type="ECO:0000313" key="3">
    <source>
        <dbReference type="Proteomes" id="UP001451606"/>
    </source>
</evidence>
<keyword evidence="1" id="KW-1133">Transmembrane helix</keyword>
<reference evidence="2 3" key="1">
    <citation type="submission" date="2023-09" db="EMBL/GenBank/DDBJ databases">
        <authorList>
            <person name="Golyshina O.V."/>
            <person name="Lunev E.A."/>
            <person name="Bargiela R."/>
            <person name="Gaines M.C."/>
            <person name="Daum B."/>
            <person name="Bale N.J."/>
            <person name="Koenen M."/>
            <person name="Sinninghe Damst J.S."/>
            <person name="Yakimov M."/>
            <person name="Golyshin P.N."/>
        </authorList>
    </citation>
    <scope>NUCLEOTIDE SEQUENCE [LARGE SCALE GENOMIC DNA]</scope>
    <source>
        <strain evidence="2 3">M1</strain>
    </source>
</reference>
<dbReference type="Proteomes" id="UP001451606">
    <property type="component" value="Chromosome"/>
</dbReference>
<proteinExistence type="predicted"/>
<keyword evidence="1" id="KW-0472">Membrane</keyword>
<dbReference type="KEGG" id="omr:OXIME_001448"/>
<accession>A0AAX4NIN8</accession>
<gene>
    <name evidence="2" type="ORF">OXIME_001448</name>
</gene>
<organism evidence="2 3">
    <name type="scientific">Oxyplasma meridianum</name>
    <dbReference type="NCBI Taxonomy" id="3073602"/>
    <lineage>
        <taxon>Archaea</taxon>
        <taxon>Methanobacteriati</taxon>
        <taxon>Thermoplasmatota</taxon>
        <taxon>Thermoplasmata</taxon>
        <taxon>Thermoplasmatales</taxon>
        <taxon>Thermoplasmataceae</taxon>
        <taxon>Oxyplasma</taxon>
    </lineage>
</organism>
<feature type="transmembrane region" description="Helical" evidence="1">
    <location>
        <begin position="5"/>
        <end position="21"/>
    </location>
</feature>
<dbReference type="AlphaFoldDB" id="A0AAX4NIN8"/>
<dbReference type="RefSeq" id="WP_393971190.1">
    <property type="nucleotide sequence ID" value="NZ_CP133772.1"/>
</dbReference>
<feature type="transmembrane region" description="Helical" evidence="1">
    <location>
        <begin position="27"/>
        <end position="48"/>
    </location>
</feature>
<keyword evidence="3" id="KW-1185">Reference proteome</keyword>
<keyword evidence="1" id="KW-0812">Transmembrane</keyword>